<dbReference type="AlphaFoldDB" id="A0A835ZB22"/>
<proteinExistence type="predicted"/>
<evidence type="ECO:0000313" key="2">
    <source>
        <dbReference type="Proteomes" id="UP000664859"/>
    </source>
</evidence>
<keyword evidence="2" id="KW-1185">Reference proteome</keyword>
<evidence type="ECO:0000313" key="1">
    <source>
        <dbReference type="EMBL" id="KAG5188120.1"/>
    </source>
</evidence>
<organism evidence="1 2">
    <name type="scientific">Tribonema minus</name>
    <dbReference type="NCBI Taxonomy" id="303371"/>
    <lineage>
        <taxon>Eukaryota</taxon>
        <taxon>Sar</taxon>
        <taxon>Stramenopiles</taxon>
        <taxon>Ochrophyta</taxon>
        <taxon>PX clade</taxon>
        <taxon>Xanthophyceae</taxon>
        <taxon>Tribonematales</taxon>
        <taxon>Tribonemataceae</taxon>
        <taxon>Tribonema</taxon>
    </lineage>
</organism>
<reference evidence="1" key="1">
    <citation type="submission" date="2021-02" db="EMBL/GenBank/DDBJ databases">
        <title>First Annotated Genome of the Yellow-green Alga Tribonema minus.</title>
        <authorList>
            <person name="Mahan K.M."/>
        </authorList>
    </citation>
    <scope>NUCLEOTIDE SEQUENCE</scope>
    <source>
        <strain evidence="1">UTEX B ZZ1240</strain>
    </source>
</reference>
<gene>
    <name evidence="1" type="ORF">JKP88DRAFT_287737</name>
</gene>
<dbReference type="Proteomes" id="UP000664859">
    <property type="component" value="Unassembled WGS sequence"/>
</dbReference>
<protein>
    <submittedName>
        <fullName evidence="1">Uncharacterized protein</fullName>
    </submittedName>
</protein>
<name>A0A835ZB22_9STRA</name>
<sequence length="169" mass="16853">MGMLAAGQSDCVPPGQRCDGEGDVCCACADTTVPACIIFNGVGQRDGYSLCACKAMAQRDDYSLCECKADTCEASGGSCVKNCGSGDAILNPRAPGGSFVKNCGSGNNSNCSDACGALGIPFVDVSQCNAAQGGGWKCPGTNVCCHCNAPSSVLPIKVSVKKSSASATA</sequence>
<accession>A0A835ZB22</accession>
<comment type="caution">
    <text evidence="1">The sequence shown here is derived from an EMBL/GenBank/DDBJ whole genome shotgun (WGS) entry which is preliminary data.</text>
</comment>
<dbReference type="EMBL" id="JAFCMP010000077">
    <property type="protein sequence ID" value="KAG5188120.1"/>
    <property type="molecule type" value="Genomic_DNA"/>
</dbReference>